<dbReference type="EMBL" id="QXIY01000021">
    <property type="protein sequence ID" value="RIE16710.1"/>
    <property type="molecule type" value="Genomic_DNA"/>
</dbReference>
<comment type="caution">
    <text evidence="9">The sequence shown here is derived from an EMBL/GenBank/DDBJ whole genome shotgun (WGS) entry which is preliminary data.</text>
</comment>
<dbReference type="Pfam" id="PF00722">
    <property type="entry name" value="Glyco_hydro_16"/>
    <property type="match status" value="1"/>
</dbReference>
<dbReference type="GO" id="GO:0005975">
    <property type="term" value="P:carbohydrate metabolic process"/>
    <property type="evidence" value="ECO:0007669"/>
    <property type="project" value="InterPro"/>
</dbReference>
<accession>A0A398DP26</accession>
<dbReference type="Pfam" id="PF01755">
    <property type="entry name" value="Glyco_transf_25"/>
    <property type="match status" value="1"/>
</dbReference>
<name>A0A398DP26_9BACT</name>
<dbReference type="GO" id="GO:0004553">
    <property type="term" value="F:hydrolase activity, hydrolyzing O-glycosyl compounds"/>
    <property type="evidence" value="ECO:0007669"/>
    <property type="project" value="InterPro"/>
</dbReference>
<dbReference type="PROSITE" id="PS51762">
    <property type="entry name" value="GH16_2"/>
    <property type="match status" value="1"/>
</dbReference>
<dbReference type="InterPro" id="IPR000757">
    <property type="entry name" value="Beta-glucanase-like"/>
</dbReference>
<keyword evidence="3" id="KW-0378">Hydrolase</keyword>
<dbReference type="InterPro" id="IPR002654">
    <property type="entry name" value="Glyco_trans_25"/>
</dbReference>
<organism evidence="9 10">
    <name type="scientific">Candidatus Cryosericum septentrionale</name>
    <dbReference type="NCBI Taxonomy" id="2290913"/>
    <lineage>
        <taxon>Bacteria</taxon>
        <taxon>Pseudomonadati</taxon>
        <taxon>Caldisericota/Cryosericota group</taxon>
        <taxon>Candidatus Cryosericota</taxon>
        <taxon>Candidatus Cryosericia</taxon>
        <taxon>Candidatus Cryosericales</taxon>
        <taxon>Candidatus Cryosericaceae</taxon>
        <taxon>Candidatus Cryosericum</taxon>
    </lineage>
</organism>
<keyword evidence="4" id="KW-0326">Glycosidase</keyword>
<feature type="domain" description="GH16" evidence="8">
    <location>
        <begin position="425"/>
        <end position="704"/>
    </location>
</feature>
<dbReference type="InterPro" id="IPR008263">
    <property type="entry name" value="GH16_AS"/>
</dbReference>
<evidence type="ECO:0000256" key="2">
    <source>
        <dbReference type="ARBA" id="ARBA00014569"/>
    </source>
</evidence>
<protein>
    <recommendedName>
        <fullName evidence="2">Beta-glucanase</fullName>
    </recommendedName>
    <alternativeName>
        <fullName evidence="7">1,3-1,4-beta-D-glucan 4-glucanohydrolase</fullName>
    </alternativeName>
    <alternativeName>
        <fullName evidence="6">Endo-beta-1,3-1,4 glucanase</fullName>
    </alternativeName>
    <alternativeName>
        <fullName evidence="5">Lichenase</fullName>
    </alternativeName>
</protein>
<keyword evidence="10" id="KW-1185">Reference proteome</keyword>
<evidence type="ECO:0000256" key="5">
    <source>
        <dbReference type="ARBA" id="ARBA00029722"/>
    </source>
</evidence>
<gene>
    <name evidence="9" type="ORF">SMC1_05420</name>
</gene>
<evidence type="ECO:0000313" key="10">
    <source>
        <dbReference type="Proteomes" id="UP000266113"/>
    </source>
</evidence>
<evidence type="ECO:0000256" key="1">
    <source>
        <dbReference type="ARBA" id="ARBA00006865"/>
    </source>
</evidence>
<dbReference type="AlphaFoldDB" id="A0A398DP26"/>
<dbReference type="InterPro" id="IPR013320">
    <property type="entry name" value="ConA-like_dom_sf"/>
</dbReference>
<dbReference type="PROSITE" id="PS01034">
    <property type="entry name" value="GH16_1"/>
    <property type="match status" value="1"/>
</dbReference>
<evidence type="ECO:0000256" key="7">
    <source>
        <dbReference type="ARBA" id="ARBA00031665"/>
    </source>
</evidence>
<evidence type="ECO:0000259" key="8">
    <source>
        <dbReference type="PROSITE" id="PS51762"/>
    </source>
</evidence>
<dbReference type="Gene3D" id="2.60.120.200">
    <property type="match status" value="1"/>
</dbReference>
<sequence>MLYLMNRKMHSGFSKRLLYRLITQARLLDVKTKSNSFTSSEAGDAIQRIYIISLDRKPDRWRQVSRELKRIRSRSGASLLSISRRFSAIDARYFDGKIDNSMLRPFFSLADQLRVEPNRLVKNDAYAKALRIEMTPQEIAVALSHIEVWKSVAASNVPYTLILEDDVYFQYGFARDMDVAWRSIIDHGSEGSAFDILFLSFQEVGISSKTKKSQAGLVRKPDCGIWQASGYVLSLKGAQALLKMLPVYGPVDLWLNLQFEGLDVFLTRRPIIEQRVDVPSTNSYSIMPVLSQIGVYTHEKPLIATKHKLLGPIFAFGSPSSGLTGLAMALSILGYTCCSDVTELPEQEQYDLVTRRHGRRFNAYVNVGSLRNWSIRDIVKLYPDARFIFTTLDVGRATMARQENVLFLSKEHQDKWAVLSRFLKCEYPASSYPTCDDIDRQVTIKRGDSNNRLTTYKQLRFDTSPWIISSNGWRGITIAKADGNVKSRTKIVAAWSGRNSLDDPQWKLRDDTFPDNLSIFTPDNVEIDSQDVTQLTLREQTTAVRLFTSAAIVTQQKLLFGKFVATLKPTNARGLVTGMFLYRNSPRQEIDIEFLGKDTTKMLVNVFYNPGLEGTKLEYGYRGTPVLIDLGFDASKEFHQYEIEWHENILRWHVDGHVVYERVQWDPTPIPNLPMEFNVNIWYSRSKGLAGEIDQTKLPTHSKIKSIQIMNRY</sequence>
<dbReference type="SUPFAM" id="SSF49899">
    <property type="entry name" value="Concanavalin A-like lectins/glucanases"/>
    <property type="match status" value="1"/>
</dbReference>
<dbReference type="CDD" id="cd06532">
    <property type="entry name" value="Glyco_transf_25"/>
    <property type="match status" value="1"/>
</dbReference>
<dbReference type="InterPro" id="IPR044791">
    <property type="entry name" value="Beta-glucanase/XTH"/>
</dbReference>
<dbReference type="PANTHER" id="PTHR31062">
    <property type="entry name" value="XYLOGLUCAN ENDOTRANSGLUCOSYLASE/HYDROLASE PROTEIN 8-RELATED"/>
    <property type="match status" value="1"/>
</dbReference>
<evidence type="ECO:0000256" key="4">
    <source>
        <dbReference type="ARBA" id="ARBA00023295"/>
    </source>
</evidence>
<comment type="similarity">
    <text evidence="1">Belongs to the glycosyl hydrolase 16 family.</text>
</comment>
<dbReference type="OrthoDB" id="9809583at2"/>
<dbReference type="Proteomes" id="UP000266113">
    <property type="component" value="Unassembled WGS sequence"/>
</dbReference>
<evidence type="ECO:0000256" key="6">
    <source>
        <dbReference type="ARBA" id="ARBA00029771"/>
    </source>
</evidence>
<reference evidence="9 10" key="1">
    <citation type="submission" date="2018-09" db="EMBL/GenBank/DDBJ databases">
        <title>Discovery and Ecogenomic Context for Candidatus Cryosericales, a Global Caldiserica Order Active in Thawing Permafrost.</title>
        <authorList>
            <person name="Martinez M.A."/>
            <person name="Woodcroft B.J."/>
            <person name="Ignacio Espinoza J.C."/>
            <person name="Zayed A."/>
            <person name="Singleton C.M."/>
            <person name="Boyd J."/>
            <person name="Li Y.-F."/>
            <person name="Purvine S."/>
            <person name="Maughan H."/>
            <person name="Hodgkins S.B."/>
            <person name="Anderson D."/>
            <person name="Sederholm M."/>
            <person name="Temperton B."/>
            <person name="Saleska S.R."/>
            <person name="Tyson G.W."/>
            <person name="Rich V.I."/>
        </authorList>
    </citation>
    <scope>NUCLEOTIDE SEQUENCE [LARGE SCALE GENOMIC DNA]</scope>
    <source>
        <strain evidence="9 10">SMC1</strain>
    </source>
</reference>
<proteinExistence type="inferred from homology"/>
<evidence type="ECO:0000313" key="9">
    <source>
        <dbReference type="EMBL" id="RIE16710.1"/>
    </source>
</evidence>
<evidence type="ECO:0000256" key="3">
    <source>
        <dbReference type="ARBA" id="ARBA00022801"/>
    </source>
</evidence>